<dbReference type="EMBL" id="CP087977">
    <property type="protein sequence ID" value="UUZ45330.1"/>
    <property type="molecule type" value="Genomic_DNA"/>
</dbReference>
<name>A0AC61U5P8_9MICO</name>
<accession>A0AC61U5P8</accession>
<dbReference type="Proteomes" id="UP001059663">
    <property type="component" value="Chromosome"/>
</dbReference>
<sequence>MGTFLPGELSGTAARLDRCARRLETCAAQVRVATATSWQGGAADLHRDRVAGHADDLIALAGRVRESARLVRELQVVAESRLDPVAQVDLTVGLLP</sequence>
<organism evidence="1 2">
    <name type="scientific">Janibacter limosus</name>
    <dbReference type="NCBI Taxonomy" id="53458"/>
    <lineage>
        <taxon>Bacteria</taxon>
        <taxon>Bacillati</taxon>
        <taxon>Actinomycetota</taxon>
        <taxon>Actinomycetes</taxon>
        <taxon>Micrococcales</taxon>
        <taxon>Intrasporangiaceae</taxon>
        <taxon>Janibacter</taxon>
    </lineage>
</organism>
<reference evidence="1" key="1">
    <citation type="submission" date="2021-11" db="EMBL/GenBank/DDBJ databases">
        <title>Study of the species diversity of bacterial strains isolated from a unique natural object - Shulgan-Tash cave (Bashkiria).</title>
        <authorList>
            <person name="Sazanova A.L."/>
            <person name="Chirak E.R."/>
            <person name="Safronova V.I."/>
        </authorList>
    </citation>
    <scope>NUCLEOTIDE SEQUENCE</scope>
    <source>
        <strain evidence="1">P1</strain>
    </source>
</reference>
<evidence type="ECO:0000313" key="1">
    <source>
        <dbReference type="EMBL" id="UUZ45330.1"/>
    </source>
</evidence>
<evidence type="ECO:0000313" key="2">
    <source>
        <dbReference type="Proteomes" id="UP001059663"/>
    </source>
</evidence>
<proteinExistence type="predicted"/>
<gene>
    <name evidence="1" type="ORF">LP422_03695</name>
</gene>
<protein>
    <submittedName>
        <fullName evidence="1">Uncharacterized protein</fullName>
    </submittedName>
</protein>